<name>U5W382_9ACTN</name>
<feature type="transmembrane region" description="Helical" evidence="1">
    <location>
        <begin position="92"/>
        <end position="112"/>
    </location>
</feature>
<dbReference type="AlphaFoldDB" id="U5W382"/>
<evidence type="ECO:0000313" key="3">
    <source>
        <dbReference type="Proteomes" id="UP000017746"/>
    </source>
</evidence>
<dbReference type="EMBL" id="CP006272">
    <property type="protein sequence ID" value="AGZ43559.1"/>
    <property type="molecule type" value="Genomic_DNA"/>
</dbReference>
<organism evidence="2 3">
    <name type="scientific">Actinoplanes friuliensis DSM 7358</name>
    <dbReference type="NCBI Taxonomy" id="1246995"/>
    <lineage>
        <taxon>Bacteria</taxon>
        <taxon>Bacillati</taxon>
        <taxon>Actinomycetota</taxon>
        <taxon>Actinomycetes</taxon>
        <taxon>Micromonosporales</taxon>
        <taxon>Micromonosporaceae</taxon>
        <taxon>Actinoplanes</taxon>
    </lineage>
</organism>
<accession>U5W382</accession>
<dbReference type="HOGENOM" id="CLU_1623638_0_0_11"/>
<reference evidence="2 3" key="1">
    <citation type="journal article" date="2014" name="J. Biotechnol.">
        <title>Complete genome sequence of the actinobacterium Actinoplanes friuliensis HAG 010964, producer of the lipopeptide antibiotic friulimycin.</title>
        <authorList>
            <person name="Ruckert C."/>
            <person name="Szczepanowski R."/>
            <person name="Albersmeier A."/>
            <person name="Goesmann A."/>
            <person name="Fischer N."/>
            <person name="Steinkamper A."/>
            <person name="Puhler A."/>
            <person name="Biener R."/>
            <person name="Schwartz D."/>
            <person name="Kalinowski J."/>
        </authorList>
    </citation>
    <scope>NUCLEOTIDE SEQUENCE [LARGE SCALE GENOMIC DNA]</scope>
    <source>
        <strain evidence="2 3">DSM 7358</strain>
    </source>
</reference>
<gene>
    <name evidence="2" type="ORF">AFR_26485</name>
</gene>
<keyword evidence="3" id="KW-1185">Reference proteome</keyword>
<dbReference type="RefSeq" id="WP_023364379.1">
    <property type="nucleotide sequence ID" value="NC_022657.1"/>
</dbReference>
<evidence type="ECO:0000313" key="2">
    <source>
        <dbReference type="EMBL" id="AGZ43559.1"/>
    </source>
</evidence>
<protein>
    <submittedName>
        <fullName evidence="2">Uncharacterized protein</fullName>
    </submittedName>
</protein>
<proteinExistence type="predicted"/>
<dbReference type="PATRIC" id="fig|1246995.3.peg.5369"/>
<keyword evidence="1" id="KW-0472">Membrane</keyword>
<feature type="transmembrane region" description="Helical" evidence="1">
    <location>
        <begin position="118"/>
        <end position="140"/>
    </location>
</feature>
<dbReference type="Proteomes" id="UP000017746">
    <property type="component" value="Chromosome"/>
</dbReference>
<feature type="transmembrane region" description="Helical" evidence="1">
    <location>
        <begin position="15"/>
        <end position="38"/>
    </location>
</feature>
<dbReference type="STRING" id="1246995.AFR_26485"/>
<feature type="transmembrane region" description="Helical" evidence="1">
    <location>
        <begin position="58"/>
        <end position="80"/>
    </location>
</feature>
<evidence type="ECO:0000256" key="1">
    <source>
        <dbReference type="SAM" id="Phobius"/>
    </source>
</evidence>
<dbReference type="KEGG" id="afs:AFR_26485"/>
<keyword evidence="1" id="KW-0812">Transmembrane</keyword>
<sequence length="163" mass="17290">MNTGIGERARLSPPLVVSGVIFALDAVVCLLLALIWVLPTVSTIYGGPPEEATSLASAALHLVFLAVLALWCPAAATLVLGVRTRVARMIGMWTAALLVVASAGLAAEGLGFDWDLDLGLWLYTPVIPLVLNLVVVALLITPRTPVRPPDQQQLIDLDVRSSY</sequence>
<keyword evidence="1" id="KW-1133">Transmembrane helix</keyword>